<feature type="region of interest" description="Disordered" evidence="1">
    <location>
        <begin position="1"/>
        <end position="70"/>
    </location>
</feature>
<proteinExistence type="predicted"/>
<dbReference type="OMA" id="QGQAAYW"/>
<keyword evidence="3" id="KW-1185">Reference proteome</keyword>
<organism evidence="2 3">
    <name type="scientific">Agaricus bisporus var. burnettii (strain JB137-S8 / ATCC MYA-4627 / FGSC 10392)</name>
    <name type="common">White button mushroom</name>
    <dbReference type="NCBI Taxonomy" id="597362"/>
    <lineage>
        <taxon>Eukaryota</taxon>
        <taxon>Fungi</taxon>
        <taxon>Dikarya</taxon>
        <taxon>Basidiomycota</taxon>
        <taxon>Agaricomycotina</taxon>
        <taxon>Agaricomycetes</taxon>
        <taxon>Agaricomycetidae</taxon>
        <taxon>Agaricales</taxon>
        <taxon>Agaricineae</taxon>
        <taxon>Agaricaceae</taxon>
        <taxon>Agaricus</taxon>
    </lineage>
</organism>
<feature type="compositionally biased region" description="Low complexity" evidence="1">
    <location>
        <begin position="46"/>
        <end position="66"/>
    </location>
</feature>
<dbReference type="InParanoid" id="K5XNG7"/>
<accession>K5XNG7</accession>
<dbReference type="Proteomes" id="UP000008493">
    <property type="component" value="Unassembled WGS sequence"/>
</dbReference>
<evidence type="ECO:0000313" key="3">
    <source>
        <dbReference type="Proteomes" id="UP000008493"/>
    </source>
</evidence>
<gene>
    <name evidence="2" type="ORF">AGABI1DRAFT_115941</name>
</gene>
<sequence length="111" mass="11395">MNSASTSTASLLPSKQSPSSKKDYQKAFGKLSSSLGFGGSMPPVPTTSATTPNTSSRQSRASSQPSNNTVQWQGQAAYWASQSHKNFEAALGDLSGSHGFAGNAPGLGSKK</sequence>
<dbReference type="RefSeq" id="XP_007333138.1">
    <property type="nucleotide sequence ID" value="XM_007333076.1"/>
</dbReference>
<dbReference type="EMBL" id="JH971404">
    <property type="protein sequence ID" value="EKM76180.1"/>
    <property type="molecule type" value="Genomic_DNA"/>
</dbReference>
<dbReference type="GeneID" id="18824912"/>
<dbReference type="AlphaFoldDB" id="K5XNG7"/>
<reference evidence="3" key="1">
    <citation type="journal article" date="2012" name="Proc. Natl. Acad. Sci. U.S.A.">
        <title>Genome sequence of the button mushroom Agaricus bisporus reveals mechanisms governing adaptation to a humic-rich ecological niche.</title>
        <authorList>
            <person name="Morin E."/>
            <person name="Kohler A."/>
            <person name="Baker A.R."/>
            <person name="Foulongne-Oriol M."/>
            <person name="Lombard V."/>
            <person name="Nagy L.G."/>
            <person name="Ohm R.A."/>
            <person name="Patyshakuliyeva A."/>
            <person name="Brun A."/>
            <person name="Aerts A.L."/>
            <person name="Bailey A.M."/>
            <person name="Billette C."/>
            <person name="Coutinho P.M."/>
            <person name="Deakin G."/>
            <person name="Doddapaneni H."/>
            <person name="Floudas D."/>
            <person name="Grimwood J."/>
            <person name="Hilden K."/>
            <person name="Kuees U."/>
            <person name="LaButti K.M."/>
            <person name="Lapidus A."/>
            <person name="Lindquist E.A."/>
            <person name="Lucas S.M."/>
            <person name="Murat C."/>
            <person name="Riley R.W."/>
            <person name="Salamov A.A."/>
            <person name="Schmutz J."/>
            <person name="Subramanian V."/>
            <person name="Woesten H.A.B."/>
            <person name="Xu J."/>
            <person name="Eastwood D.C."/>
            <person name="Foster G.D."/>
            <person name="Sonnenberg A.S."/>
            <person name="Cullen D."/>
            <person name="de Vries R.P."/>
            <person name="Lundell T."/>
            <person name="Hibbett D.S."/>
            <person name="Henrissat B."/>
            <person name="Burton K.S."/>
            <person name="Kerrigan R.W."/>
            <person name="Challen M.P."/>
            <person name="Grigoriev I.V."/>
            <person name="Martin F."/>
        </authorList>
    </citation>
    <scope>NUCLEOTIDE SEQUENCE [LARGE SCALE GENOMIC DNA]</scope>
    <source>
        <strain evidence="3">JB137-S8 / ATCC MYA-4627 / FGSC 10392</strain>
    </source>
</reference>
<dbReference type="KEGG" id="abp:AGABI1DRAFT115941"/>
<dbReference type="OrthoDB" id="10609475at2759"/>
<feature type="compositionally biased region" description="Low complexity" evidence="1">
    <location>
        <begin position="1"/>
        <end position="19"/>
    </location>
</feature>
<name>K5XNG7_AGABU</name>
<evidence type="ECO:0000313" key="2">
    <source>
        <dbReference type="EMBL" id="EKM76180.1"/>
    </source>
</evidence>
<evidence type="ECO:0000256" key="1">
    <source>
        <dbReference type="SAM" id="MobiDB-lite"/>
    </source>
</evidence>
<dbReference type="HOGENOM" id="CLU_143651_0_0_1"/>
<protein>
    <submittedName>
        <fullName evidence="2">Uncharacterized protein</fullName>
    </submittedName>
</protein>